<reference evidence="1 2" key="1">
    <citation type="submission" date="2020-04" db="EMBL/GenBank/DDBJ databases">
        <title>Molecular characterization of pseudomonads from Agaricus bisporus reveal novel blotch 2 pathogens in Western Europe.</title>
        <authorList>
            <person name="Taparia T."/>
            <person name="Krijger M."/>
            <person name="Haynes E."/>
            <person name="Elpinstone J.G."/>
            <person name="Noble R."/>
            <person name="Van Der Wolf J."/>
        </authorList>
    </citation>
    <scope>NUCLEOTIDE SEQUENCE [LARGE SCALE GENOMIC DNA]</scope>
    <source>
        <strain evidence="1 2">H7001</strain>
    </source>
</reference>
<organism evidence="1 2">
    <name type="scientific">Pseudomonas gingeri</name>
    <dbReference type="NCBI Taxonomy" id="117681"/>
    <lineage>
        <taxon>Bacteria</taxon>
        <taxon>Pseudomonadati</taxon>
        <taxon>Pseudomonadota</taxon>
        <taxon>Gammaproteobacteria</taxon>
        <taxon>Pseudomonadales</taxon>
        <taxon>Pseudomonadaceae</taxon>
        <taxon>Pseudomonas</taxon>
    </lineage>
</organism>
<evidence type="ECO:0008006" key="3">
    <source>
        <dbReference type="Google" id="ProtNLM"/>
    </source>
</evidence>
<evidence type="ECO:0000313" key="1">
    <source>
        <dbReference type="EMBL" id="NWB99479.1"/>
    </source>
</evidence>
<comment type="caution">
    <text evidence="1">The sequence shown here is derived from an EMBL/GenBank/DDBJ whole genome shotgun (WGS) entry which is preliminary data.</text>
</comment>
<gene>
    <name evidence="1" type="ORF">HX882_26660</name>
</gene>
<dbReference type="EMBL" id="JACAQB010000024">
    <property type="protein sequence ID" value="NWB99479.1"/>
    <property type="molecule type" value="Genomic_DNA"/>
</dbReference>
<protein>
    <recommendedName>
        <fullName evidence="3">Plasmid related protein</fullName>
    </recommendedName>
</protein>
<dbReference type="Proteomes" id="UP000539985">
    <property type="component" value="Unassembled WGS sequence"/>
</dbReference>
<sequence>MLMTRGVAELVQQGQLDTQLYLNRHLAGDWGELDEDDKQSNEEALHNGTRLLSAYDIDAGDNRRLYIITEADRRVTTLLLPYEY</sequence>
<accession>A0A7Y7XGJ3</accession>
<evidence type="ECO:0000313" key="2">
    <source>
        <dbReference type="Proteomes" id="UP000539985"/>
    </source>
</evidence>
<dbReference type="AlphaFoldDB" id="A0A7Y7XGJ3"/>
<proteinExistence type="predicted"/>
<name>A0A7Y7XGJ3_9PSED</name>